<dbReference type="EC" id="1.1.1.193" evidence="13"/>
<dbReference type="InterPro" id="IPR050765">
    <property type="entry name" value="Riboflavin_Biosynth_HTPR"/>
</dbReference>
<dbReference type="GO" id="GO:0009231">
    <property type="term" value="P:riboflavin biosynthetic process"/>
    <property type="evidence" value="ECO:0007669"/>
    <property type="project" value="UniProtKB-UniPathway"/>
</dbReference>
<dbReference type="FunFam" id="3.40.140.10:FF:000025">
    <property type="entry name" value="Riboflavin biosynthesis protein RibD"/>
    <property type="match status" value="1"/>
</dbReference>
<name>A0A4V2P8U8_9GAMM</name>
<keyword evidence="9 13" id="KW-0862">Zinc</keyword>
<evidence type="ECO:0000256" key="13">
    <source>
        <dbReference type="PIRNR" id="PIRNR006769"/>
    </source>
</evidence>
<feature type="binding site" evidence="15">
    <location>
        <position position="210"/>
    </location>
    <ligand>
        <name>NADP(+)</name>
        <dbReference type="ChEBI" id="CHEBI:58349"/>
    </ligand>
</feature>
<dbReference type="EC" id="3.5.4.26" evidence="13"/>
<dbReference type="Pfam" id="PF00383">
    <property type="entry name" value="dCMP_cyt_deam_1"/>
    <property type="match status" value="1"/>
</dbReference>
<dbReference type="GO" id="GO:0008270">
    <property type="term" value="F:zinc ion binding"/>
    <property type="evidence" value="ECO:0007669"/>
    <property type="project" value="InterPro"/>
</dbReference>
<comment type="pathway">
    <text evidence="3 13">Cofactor biosynthesis; riboflavin biosynthesis; 5-amino-6-(D-ribitylamino)uracil from GTP: step 3/4.</text>
</comment>
<dbReference type="GO" id="GO:0008703">
    <property type="term" value="F:5-amino-6-(5-phosphoribosylamino)uracil reductase activity"/>
    <property type="evidence" value="ECO:0007669"/>
    <property type="project" value="UniProtKB-EC"/>
</dbReference>
<evidence type="ECO:0000256" key="12">
    <source>
        <dbReference type="ARBA" id="ARBA00023268"/>
    </source>
</evidence>
<evidence type="ECO:0000256" key="5">
    <source>
        <dbReference type="ARBA" id="ARBA00007417"/>
    </source>
</evidence>
<dbReference type="PANTHER" id="PTHR38011">
    <property type="entry name" value="DIHYDROFOLATE REDUCTASE FAMILY PROTEIN (AFU_ORTHOLOGUE AFUA_8G06820)"/>
    <property type="match status" value="1"/>
</dbReference>
<evidence type="ECO:0000256" key="4">
    <source>
        <dbReference type="ARBA" id="ARBA00005259"/>
    </source>
</evidence>
<feature type="active site" description="Proton donor" evidence="14">
    <location>
        <position position="62"/>
    </location>
</feature>
<feature type="binding site" evidence="15">
    <location>
        <position position="180"/>
    </location>
    <ligand>
        <name>NADP(+)</name>
        <dbReference type="ChEBI" id="CHEBI:58349"/>
    </ligand>
</feature>
<feature type="binding site" evidence="16">
    <location>
        <position position="60"/>
    </location>
    <ligand>
        <name>Zn(2+)</name>
        <dbReference type="ChEBI" id="CHEBI:29105"/>
        <note>catalytic</note>
    </ligand>
</feature>
<dbReference type="InterPro" id="IPR016192">
    <property type="entry name" value="APOBEC/CMP_deaminase_Zn-bd"/>
</dbReference>
<evidence type="ECO:0000256" key="3">
    <source>
        <dbReference type="ARBA" id="ARBA00004910"/>
    </source>
</evidence>
<dbReference type="PROSITE" id="PS00903">
    <property type="entry name" value="CYT_DCMP_DEAMINASES_1"/>
    <property type="match status" value="1"/>
</dbReference>
<dbReference type="GO" id="GO:0050661">
    <property type="term" value="F:NADP binding"/>
    <property type="evidence" value="ECO:0007669"/>
    <property type="project" value="InterPro"/>
</dbReference>
<evidence type="ECO:0000256" key="10">
    <source>
        <dbReference type="ARBA" id="ARBA00022857"/>
    </source>
</evidence>
<dbReference type="InterPro" id="IPR024072">
    <property type="entry name" value="DHFR-like_dom_sf"/>
</dbReference>
<keyword evidence="7 13" id="KW-0479">Metal-binding</keyword>
<feature type="binding site" evidence="15">
    <location>
        <position position="314"/>
    </location>
    <ligand>
        <name>substrate</name>
    </ligand>
</feature>
<dbReference type="UniPathway" id="UPA00275">
    <property type="reaction ID" value="UER00401"/>
</dbReference>
<dbReference type="PIRSF" id="PIRSF006769">
    <property type="entry name" value="RibD"/>
    <property type="match status" value="1"/>
</dbReference>
<feature type="binding site" evidence="15">
    <location>
        <position position="164"/>
    </location>
    <ligand>
        <name>NADP(+)</name>
        <dbReference type="ChEBI" id="CHEBI:58349"/>
    </ligand>
</feature>
<comment type="caution">
    <text evidence="18">The sequence shown here is derived from an EMBL/GenBank/DDBJ whole genome shotgun (WGS) entry which is preliminary data.</text>
</comment>
<evidence type="ECO:0000256" key="15">
    <source>
        <dbReference type="PIRSR" id="PIRSR006769-2"/>
    </source>
</evidence>
<evidence type="ECO:0000256" key="7">
    <source>
        <dbReference type="ARBA" id="ARBA00022723"/>
    </source>
</evidence>
<dbReference type="SUPFAM" id="SSF53597">
    <property type="entry name" value="Dihydrofolate reductase-like"/>
    <property type="match status" value="1"/>
</dbReference>
<comment type="catalytic activity">
    <reaction evidence="13">
        <text>5-amino-6-(5-phospho-D-ribitylamino)uracil + NADP(+) = 5-amino-6-(5-phospho-D-ribosylamino)uracil + NADPH + H(+)</text>
        <dbReference type="Rhea" id="RHEA:17845"/>
        <dbReference type="ChEBI" id="CHEBI:15378"/>
        <dbReference type="ChEBI" id="CHEBI:57783"/>
        <dbReference type="ChEBI" id="CHEBI:58349"/>
        <dbReference type="ChEBI" id="CHEBI:58421"/>
        <dbReference type="ChEBI" id="CHEBI:58453"/>
        <dbReference type="EC" id="1.1.1.193"/>
    </reaction>
</comment>
<comment type="similarity">
    <text evidence="5 13">In the C-terminal section; belongs to the HTP reductase family.</text>
</comment>
<accession>A0A4V2P8U8</accession>
<feature type="binding site" evidence="15">
    <location>
        <position position="206"/>
    </location>
    <ligand>
        <name>substrate</name>
    </ligand>
</feature>
<dbReference type="InterPro" id="IPR002125">
    <property type="entry name" value="CMP_dCMP_dom"/>
</dbReference>
<evidence type="ECO:0000256" key="16">
    <source>
        <dbReference type="PIRSR" id="PIRSR006769-3"/>
    </source>
</evidence>
<keyword evidence="12" id="KW-0511">Multifunctional enzyme</keyword>
<protein>
    <recommendedName>
        <fullName evidence="13">Riboflavin biosynthesis protein RibD</fullName>
    </recommendedName>
    <domain>
        <recommendedName>
            <fullName evidence="13">Diaminohydroxyphosphoribosylaminopyrimidine deaminase</fullName>
            <shortName evidence="13">DRAP deaminase</shortName>
            <ecNumber evidence="13">3.5.4.26</ecNumber>
        </recommendedName>
        <alternativeName>
            <fullName evidence="13">Riboflavin-specific deaminase</fullName>
        </alternativeName>
    </domain>
    <domain>
        <recommendedName>
            <fullName evidence="13">5-amino-6-(5-phosphoribosylamino)uracil reductase</fullName>
            <ecNumber evidence="13">1.1.1.193</ecNumber>
        </recommendedName>
        <alternativeName>
            <fullName evidence="13">HTP reductase</fullName>
        </alternativeName>
    </domain>
</protein>
<dbReference type="PANTHER" id="PTHR38011:SF7">
    <property type="entry name" value="2,5-DIAMINO-6-RIBOSYLAMINO-4(3H)-PYRIMIDINONE 5'-PHOSPHATE REDUCTASE"/>
    <property type="match status" value="1"/>
</dbReference>
<evidence type="ECO:0000313" key="18">
    <source>
        <dbReference type="EMBL" id="TCJ87115.1"/>
    </source>
</evidence>
<keyword evidence="8 13" id="KW-0378">Hydrolase</keyword>
<feature type="binding site" evidence="16">
    <location>
        <position position="94"/>
    </location>
    <ligand>
        <name>Zn(2+)</name>
        <dbReference type="ChEBI" id="CHEBI:29105"/>
        <note>catalytic</note>
    </ligand>
</feature>
<feature type="binding site" evidence="15">
    <location>
        <position position="217"/>
    </location>
    <ligand>
        <name>substrate</name>
    </ligand>
</feature>
<dbReference type="InterPro" id="IPR016193">
    <property type="entry name" value="Cytidine_deaminase-like"/>
</dbReference>
<feature type="domain" description="CMP/dCMP-type deaminase" evidence="17">
    <location>
        <begin position="11"/>
        <end position="133"/>
    </location>
</feature>
<feature type="binding site" evidence="15">
    <location>
        <position position="194"/>
    </location>
    <ligand>
        <name>substrate</name>
    </ligand>
</feature>
<dbReference type="SUPFAM" id="SSF53927">
    <property type="entry name" value="Cytidine deaminase-like"/>
    <property type="match status" value="1"/>
</dbReference>
<organism evidence="18 19">
    <name type="scientific">Cocleimonas flava</name>
    <dbReference type="NCBI Taxonomy" id="634765"/>
    <lineage>
        <taxon>Bacteria</taxon>
        <taxon>Pseudomonadati</taxon>
        <taxon>Pseudomonadota</taxon>
        <taxon>Gammaproteobacteria</taxon>
        <taxon>Thiotrichales</taxon>
        <taxon>Thiotrichaceae</taxon>
        <taxon>Cocleimonas</taxon>
    </lineage>
</organism>
<keyword evidence="6 13" id="KW-0686">Riboflavin biosynthesis</keyword>
<sequence>MSKQTSPQMNAQDHAFMARAIQLAQKGQYTTHPNPRVGCVIVKDGEIIGEGYHQYAGQGHAEVNAIAAATSSLVGATAYVTLEPCSHTGKTPPCATALIKEKFSRVVIAMQDPNPQVAGLGIQLLRDAGIDVEVGVLEAQSRALNPGFIKRMETGLPWVRVKLAMSLDGKTAMASGESQWITGAEARKDVQFLRAKADAILTGSGTAIDDDPSLNVRLTADELGINGPVNQPLRVVLDSHLALSSEAKMLALEGDTLIYCSADTKRKHSDKIQQIESAGAKVAFVETDSKSQGLDLNAILTDLAQQQINEIHVEAGATLCGALLQQGYVDEIVLYMAPKIMGDDARGLLAIPGLDKMKDTIDLTIHDIRSIGSDWRFTITPIRK</sequence>
<evidence type="ECO:0000256" key="9">
    <source>
        <dbReference type="ARBA" id="ARBA00022833"/>
    </source>
</evidence>
<gene>
    <name evidence="18" type="ORF">EV695_1617</name>
</gene>
<evidence type="ECO:0000313" key="19">
    <source>
        <dbReference type="Proteomes" id="UP000294887"/>
    </source>
</evidence>
<evidence type="ECO:0000256" key="6">
    <source>
        <dbReference type="ARBA" id="ARBA00022619"/>
    </source>
</evidence>
<evidence type="ECO:0000256" key="8">
    <source>
        <dbReference type="ARBA" id="ARBA00022801"/>
    </source>
</evidence>
<dbReference type="GO" id="GO:0008835">
    <property type="term" value="F:diaminohydroxyphosphoribosylaminopyrimidine deaminase activity"/>
    <property type="evidence" value="ECO:0007669"/>
    <property type="project" value="UniProtKB-EC"/>
</dbReference>
<comment type="similarity">
    <text evidence="4 13">In the N-terminal section; belongs to the cytidine and deoxycytidylate deaminase family.</text>
</comment>
<feature type="binding site" evidence="15">
    <location>
        <position position="178"/>
    </location>
    <ligand>
        <name>substrate</name>
    </ligand>
</feature>
<feature type="binding site" evidence="15">
    <location>
        <position position="214"/>
    </location>
    <ligand>
        <name>substrate</name>
    </ligand>
</feature>
<comment type="function">
    <text evidence="1 13">Converts 2,5-diamino-6-(ribosylamino)-4(3h)-pyrimidinone 5'-phosphate into 5-amino-6-(ribosylamino)-2,4(1h,3h)-pyrimidinedione 5'-phosphate.</text>
</comment>
<feature type="binding site" evidence="15">
    <location>
        <begin position="316"/>
        <end position="322"/>
    </location>
    <ligand>
        <name>NADP(+)</name>
        <dbReference type="ChEBI" id="CHEBI:58349"/>
    </ligand>
</feature>
<evidence type="ECO:0000256" key="11">
    <source>
        <dbReference type="ARBA" id="ARBA00023002"/>
    </source>
</evidence>
<dbReference type="EMBL" id="SMFQ01000003">
    <property type="protein sequence ID" value="TCJ87115.1"/>
    <property type="molecule type" value="Genomic_DNA"/>
</dbReference>
<keyword evidence="11 13" id="KW-0560">Oxidoreductase</keyword>
<dbReference type="InterPro" id="IPR011549">
    <property type="entry name" value="RibD_C"/>
</dbReference>
<reference evidence="18 19" key="1">
    <citation type="submission" date="2019-03" db="EMBL/GenBank/DDBJ databases">
        <title>Genomic Encyclopedia of Type Strains, Phase IV (KMG-IV): sequencing the most valuable type-strain genomes for metagenomic binning, comparative biology and taxonomic classification.</title>
        <authorList>
            <person name="Goeker M."/>
        </authorList>
    </citation>
    <scope>NUCLEOTIDE SEQUENCE [LARGE SCALE GENOMIC DNA]</scope>
    <source>
        <strain evidence="18 19">DSM 24830</strain>
    </source>
</reference>
<evidence type="ECO:0000259" key="17">
    <source>
        <dbReference type="PROSITE" id="PS51747"/>
    </source>
</evidence>
<proteinExistence type="inferred from homology"/>
<dbReference type="InterPro" id="IPR002734">
    <property type="entry name" value="RibDG_C"/>
</dbReference>
<dbReference type="InterPro" id="IPR004794">
    <property type="entry name" value="Eubact_RibD"/>
</dbReference>
<dbReference type="CDD" id="cd01284">
    <property type="entry name" value="Riboflavin_deaminase-reductase"/>
    <property type="match status" value="1"/>
</dbReference>
<comment type="catalytic activity">
    <reaction evidence="13">
        <text>2,5-diamino-6-hydroxy-4-(5-phosphoribosylamino)-pyrimidine + H2O + H(+) = 5-amino-6-(5-phospho-D-ribosylamino)uracil + NH4(+)</text>
        <dbReference type="Rhea" id="RHEA:21868"/>
        <dbReference type="ChEBI" id="CHEBI:15377"/>
        <dbReference type="ChEBI" id="CHEBI:15378"/>
        <dbReference type="ChEBI" id="CHEBI:28938"/>
        <dbReference type="ChEBI" id="CHEBI:58453"/>
        <dbReference type="ChEBI" id="CHEBI:58614"/>
        <dbReference type="EC" id="3.5.4.26"/>
    </reaction>
</comment>
<dbReference type="AlphaFoldDB" id="A0A4V2P8U8"/>
<feature type="binding site" evidence="15">
    <location>
        <position position="239"/>
    </location>
    <ligand>
        <name>NADP(+)</name>
        <dbReference type="ChEBI" id="CHEBI:58349"/>
    </ligand>
</feature>
<evidence type="ECO:0000256" key="1">
    <source>
        <dbReference type="ARBA" id="ARBA00002151"/>
    </source>
</evidence>
<dbReference type="Gene3D" id="3.40.430.10">
    <property type="entry name" value="Dihydrofolate Reductase, subunit A"/>
    <property type="match status" value="1"/>
</dbReference>
<dbReference type="PROSITE" id="PS51747">
    <property type="entry name" value="CYT_DCMP_DEAMINASES_2"/>
    <property type="match status" value="1"/>
</dbReference>
<evidence type="ECO:0000256" key="2">
    <source>
        <dbReference type="ARBA" id="ARBA00004882"/>
    </source>
</evidence>
<dbReference type="NCBIfam" id="TIGR00227">
    <property type="entry name" value="ribD_Cterm"/>
    <property type="match status" value="1"/>
</dbReference>
<evidence type="ECO:0000256" key="14">
    <source>
        <dbReference type="PIRSR" id="PIRSR006769-1"/>
    </source>
</evidence>
<feature type="binding site" evidence="16">
    <location>
        <position position="85"/>
    </location>
    <ligand>
        <name>Zn(2+)</name>
        <dbReference type="ChEBI" id="CHEBI:29105"/>
        <note>catalytic</note>
    </ligand>
</feature>
<comment type="pathway">
    <text evidence="2 13">Cofactor biosynthesis; riboflavin biosynthesis; 5-amino-6-(D-ribitylamino)uracil from GTP: step 2/4.</text>
</comment>
<dbReference type="Proteomes" id="UP000294887">
    <property type="component" value="Unassembled WGS sequence"/>
</dbReference>
<dbReference type="Pfam" id="PF01872">
    <property type="entry name" value="RibD_C"/>
    <property type="match status" value="1"/>
</dbReference>
<keyword evidence="19" id="KW-1185">Reference proteome</keyword>
<dbReference type="NCBIfam" id="TIGR00326">
    <property type="entry name" value="eubact_ribD"/>
    <property type="match status" value="1"/>
</dbReference>
<keyword evidence="10 13" id="KW-0521">NADP</keyword>
<comment type="cofactor">
    <cofactor evidence="13 16">
        <name>Zn(2+)</name>
        <dbReference type="ChEBI" id="CHEBI:29105"/>
    </cofactor>
    <text evidence="13 16">Binds 1 zinc ion.</text>
</comment>
<dbReference type="Gene3D" id="3.40.140.10">
    <property type="entry name" value="Cytidine Deaminase, domain 2"/>
    <property type="match status" value="1"/>
</dbReference>